<keyword evidence="1" id="KW-0732">Signal</keyword>
<keyword evidence="3" id="KW-1185">Reference proteome</keyword>
<name>A0A7K0EGE6_9BACT</name>
<proteinExistence type="predicted"/>
<reference evidence="2 3" key="1">
    <citation type="journal article" date="2018" name="Antonie Van Leeuwenhoek">
        <title>Larkinella terrae sp. nov., isolated from soil on Jeju Island, South Korea.</title>
        <authorList>
            <person name="Ten L.N."/>
            <person name="Jeon J."/>
            <person name="Park S.J."/>
            <person name="Park S."/>
            <person name="Lee S.Y."/>
            <person name="Kim M.K."/>
            <person name="Jung H.Y."/>
        </authorList>
    </citation>
    <scope>NUCLEOTIDE SEQUENCE [LARGE SCALE GENOMIC DNA]</scope>
    <source>
        <strain evidence="2 3">KCTC 52001</strain>
    </source>
</reference>
<evidence type="ECO:0000256" key="1">
    <source>
        <dbReference type="SAM" id="SignalP"/>
    </source>
</evidence>
<dbReference type="AlphaFoldDB" id="A0A7K0EGE6"/>
<comment type="caution">
    <text evidence="2">The sequence shown here is derived from an EMBL/GenBank/DDBJ whole genome shotgun (WGS) entry which is preliminary data.</text>
</comment>
<dbReference type="RefSeq" id="WP_154174310.1">
    <property type="nucleotide sequence ID" value="NZ_WJXZ01000002.1"/>
</dbReference>
<feature type="signal peptide" evidence="1">
    <location>
        <begin position="1"/>
        <end position="21"/>
    </location>
</feature>
<sequence length="531" mass="59168">MKLYLFVIITLCILSIIPANAQDNIVFERLNGIKVDGQLFLFINTSTPDKPSLDFQLENYDISKSSHALDGRLFRITSNMGEITPFLQFYNPLKYNFSTSVKEEDDPIAIAIQEFKNAIPTDLVNTILRQSSPTISNSSVPSKAFTENSSKGNITSAPIANINNFPKSILLNEWIFKYKSLISSRLSNEIIGKINDDIIPIIDNIEDVESVLYNSGDFLSDQSIQLYTTENDYFKFELALDLAKAKHKEVASLLTGVKANLGAIIDLLTIDFNTVLAPTINRNQIKDFEDYSSVSATILKTSTVSAIELQNDRINKLKKIIDDLEKFKKQFDINIGGIKFQKLEKVSIENSIDKIKNISFTVKPLAQDGSALSEKNVHKSLSQFVVNRNKVPFVTTSLIYADLDVVSYSVTQIGGKNIIIQDKKNVGIKPAVFLNLLGKLGKEYKTPLYWFPQIGIASTNNNIVVPVGVGWFIKDIFSISAGIVNVFNRRLDALSVGSEVADEKAFQNDLKTGWSRAGYISINFSPGIKKK</sequence>
<evidence type="ECO:0000313" key="3">
    <source>
        <dbReference type="Proteomes" id="UP000441754"/>
    </source>
</evidence>
<gene>
    <name evidence="2" type="ORF">GJJ30_06395</name>
</gene>
<feature type="chain" id="PRO_5029685904" evidence="1">
    <location>
        <begin position="22"/>
        <end position="531"/>
    </location>
</feature>
<dbReference type="EMBL" id="WJXZ01000002">
    <property type="protein sequence ID" value="MRS60919.1"/>
    <property type="molecule type" value="Genomic_DNA"/>
</dbReference>
<evidence type="ECO:0000313" key="2">
    <source>
        <dbReference type="EMBL" id="MRS60919.1"/>
    </source>
</evidence>
<accession>A0A7K0EGE6</accession>
<dbReference type="Proteomes" id="UP000441754">
    <property type="component" value="Unassembled WGS sequence"/>
</dbReference>
<protein>
    <submittedName>
        <fullName evidence="2">Uncharacterized protein</fullName>
    </submittedName>
</protein>
<organism evidence="2 3">
    <name type="scientific">Larkinella terrae</name>
    <dbReference type="NCBI Taxonomy" id="2025311"/>
    <lineage>
        <taxon>Bacteria</taxon>
        <taxon>Pseudomonadati</taxon>
        <taxon>Bacteroidota</taxon>
        <taxon>Cytophagia</taxon>
        <taxon>Cytophagales</taxon>
        <taxon>Spirosomataceae</taxon>
        <taxon>Larkinella</taxon>
    </lineage>
</organism>